<accession>A0A286QR61</accession>
<dbReference type="Proteomes" id="UP000225160">
    <property type="component" value="Segment"/>
</dbReference>
<evidence type="ECO:0000313" key="2">
    <source>
        <dbReference type="EMBL" id="ARU14412.1"/>
    </source>
</evidence>
<dbReference type="EMBL" id="KY705281">
    <property type="protein sequence ID" value="ARU14412.1"/>
    <property type="molecule type" value="Genomic_DNA"/>
</dbReference>
<sequence length="51" mass="6323">MKYKVITYFDNMEDDVEVFDRKDEAINRLHHLRGVKYRNSRLYKVEMVEVE</sequence>
<evidence type="ECO:0000259" key="1">
    <source>
        <dbReference type="Pfam" id="PF23834"/>
    </source>
</evidence>
<dbReference type="InterPro" id="IPR055628">
    <property type="entry name" value="DUF7204"/>
</dbReference>
<feature type="domain" description="DUF7204" evidence="1">
    <location>
        <begin position="1"/>
        <end position="51"/>
    </location>
</feature>
<proteinExistence type="predicted"/>
<reference evidence="2 3" key="1">
    <citation type="journal article" date="2017" name="Front. Microbiol.">
        <title>Global Survey and Genome Exploration of Bacteriophages Infecting the Lactic Acid Bacterium Streptococcus thermophilus.</title>
        <authorList>
            <person name="McDonnell B."/>
            <person name="Mahony J."/>
            <person name="Hanemaaijer L."/>
            <person name="Neve H."/>
            <person name="Noben J.-P."/>
            <person name="Lugli G.A."/>
            <person name="Ventura M."/>
            <person name="Kouwen T.R."/>
            <person name="van Sinderen D."/>
        </authorList>
    </citation>
    <scope>NUCLEOTIDE SEQUENCE [LARGE SCALE GENOMIC DNA]</scope>
</reference>
<evidence type="ECO:0000313" key="3">
    <source>
        <dbReference type="Proteomes" id="UP000225160"/>
    </source>
</evidence>
<organism evidence="2 3">
    <name type="scientific">Streptococcus phage P7955</name>
    <dbReference type="NCBI Taxonomy" id="1971440"/>
    <lineage>
        <taxon>Viruses</taxon>
        <taxon>Duplodnaviria</taxon>
        <taxon>Heunggongvirae</taxon>
        <taxon>Uroviricota</taxon>
        <taxon>Caudoviricetes</taxon>
        <taxon>Aliceevansviridae</taxon>
        <taxon>Brussowvirus</taxon>
        <taxon>Brussowvirus P7955</taxon>
    </lineage>
</organism>
<dbReference type="Pfam" id="PF23834">
    <property type="entry name" value="DUF7204"/>
    <property type="match status" value="1"/>
</dbReference>
<keyword evidence="3" id="KW-1185">Reference proteome</keyword>
<protein>
    <recommendedName>
        <fullName evidence="1">DUF7204 domain-containing protein</fullName>
    </recommendedName>
</protein>
<gene>
    <name evidence="2" type="ORF">P7955_43</name>
</gene>
<name>A0A286QR61_9CAUD</name>